<evidence type="ECO:0000256" key="3">
    <source>
        <dbReference type="ARBA" id="ARBA00022771"/>
    </source>
</evidence>
<dbReference type="InterPro" id="IPR004333">
    <property type="entry name" value="SBP_dom"/>
</dbReference>
<comment type="subcellular location">
    <subcellularLocation>
        <location evidence="1">Nucleus</location>
    </subcellularLocation>
</comment>
<sequence length="625" mass="69643">MVVSGRDASFTWFSLGLPGILSEFSELGEFRAFGGIKRNYFVRLETSRSDFVLLKRIKISSDNSEKQSDSISSDLLMEWNGKPHLQWDWESLIMFNGITTENSKQLSPTDLETDGEKGTDSGFFYSSGSASRSGGSSSDLELASFSKCSKSASINSISAGEVKTSKFTLEASKANPSDYNKKEIGKAKTASMSSTIEASVGSGDQLLGLKLGKRIYFEDACAGNNAQSSSFSTVPVPSFTSAKKLKSTIQSQRAPCCQVEGCNLDLSSAKDYHRKHRVCESHSKCQKVIVAGLERRFCQQCSRFHGLSEFDEKKKSCRRRLSDHNARRRKQPGSVHLNSRVSSSLYDERQKMSLAWDRAPLVHARPNANLTWEGTYISKFTITKDYIAKPGEIGGNDGQFHLPGFDLTNGIDIQNHHKSNSSLPSKGKGTAAEILNQEFNVNKALAFGMDLALNQCDKPHACDCRLELKDRFLVLQSLDMNKRCMMWWSEWTVNMFCVLVDWCKSGDPNEHRRSLRMCLEEYIIPSKAEATPESHRALSLLSNNSWGSREPQSISFEQPMHTNHTTQSVLQVIPQTSPLASSEYWRTEQPSTDSQALHHPVRIQIMVIQSSPKTPFGLVNDGSLI</sequence>
<evidence type="ECO:0000256" key="8">
    <source>
        <dbReference type="ARBA" id="ARBA00023242"/>
    </source>
</evidence>
<protein>
    <recommendedName>
        <fullName evidence="10">SBP-type domain-containing protein</fullName>
    </recommendedName>
</protein>
<dbReference type="FunFam" id="4.10.1100.10:FF:000001">
    <property type="entry name" value="Squamosa promoter-binding-like protein 14"/>
    <property type="match status" value="1"/>
</dbReference>
<name>A0A8X8DDD4_POPTO</name>
<comment type="caution">
    <text evidence="11">The sequence shown here is derived from an EMBL/GenBank/DDBJ whole genome shotgun (WGS) entry which is preliminary data.</text>
</comment>
<dbReference type="PROSITE" id="PS51141">
    <property type="entry name" value="ZF_SBP"/>
    <property type="match status" value="1"/>
</dbReference>
<evidence type="ECO:0000259" key="10">
    <source>
        <dbReference type="PROSITE" id="PS51141"/>
    </source>
</evidence>
<evidence type="ECO:0000256" key="1">
    <source>
        <dbReference type="ARBA" id="ARBA00004123"/>
    </source>
</evidence>
<dbReference type="Proteomes" id="UP000886885">
    <property type="component" value="Chromosome 1D"/>
</dbReference>
<evidence type="ECO:0000256" key="6">
    <source>
        <dbReference type="ARBA" id="ARBA00023125"/>
    </source>
</evidence>
<evidence type="ECO:0000256" key="7">
    <source>
        <dbReference type="ARBA" id="ARBA00023163"/>
    </source>
</evidence>
<dbReference type="AlphaFoldDB" id="A0A8X8DDD4"/>
<accession>A0A8X8DDD4</accession>
<dbReference type="PANTHER" id="PTHR31251">
    <property type="entry name" value="SQUAMOSA PROMOTER-BINDING-LIKE PROTEIN 4"/>
    <property type="match status" value="1"/>
</dbReference>
<keyword evidence="7" id="KW-0804">Transcription</keyword>
<evidence type="ECO:0000256" key="2">
    <source>
        <dbReference type="ARBA" id="ARBA00022723"/>
    </source>
</evidence>
<evidence type="ECO:0000313" key="12">
    <source>
        <dbReference type="Proteomes" id="UP000886885"/>
    </source>
</evidence>
<dbReference type="GO" id="GO:0003677">
    <property type="term" value="F:DNA binding"/>
    <property type="evidence" value="ECO:0007669"/>
    <property type="project" value="UniProtKB-KW"/>
</dbReference>
<keyword evidence="12" id="KW-1185">Reference proteome</keyword>
<dbReference type="InterPro" id="IPR044817">
    <property type="entry name" value="SBP-like"/>
</dbReference>
<dbReference type="EMBL" id="JAAWWB010000002">
    <property type="protein sequence ID" value="KAG6787957.1"/>
    <property type="molecule type" value="Genomic_DNA"/>
</dbReference>
<feature type="domain" description="SBP-type" evidence="10">
    <location>
        <begin position="254"/>
        <end position="331"/>
    </location>
</feature>
<keyword evidence="8" id="KW-0539">Nucleus</keyword>
<reference evidence="11" key="1">
    <citation type="journal article" date="2020" name="bioRxiv">
        <title>Hybrid origin of Populus tomentosa Carr. identified through genome sequencing and phylogenomic analysis.</title>
        <authorList>
            <person name="An X."/>
            <person name="Gao K."/>
            <person name="Chen Z."/>
            <person name="Li J."/>
            <person name="Yang X."/>
            <person name="Yang X."/>
            <person name="Zhou J."/>
            <person name="Guo T."/>
            <person name="Zhao T."/>
            <person name="Huang S."/>
            <person name="Miao D."/>
            <person name="Khan W.U."/>
            <person name="Rao P."/>
            <person name="Ye M."/>
            <person name="Lei B."/>
            <person name="Liao W."/>
            <person name="Wang J."/>
            <person name="Ji L."/>
            <person name="Li Y."/>
            <person name="Guo B."/>
            <person name="Mustafa N.S."/>
            <person name="Li S."/>
            <person name="Yun Q."/>
            <person name="Keller S.R."/>
            <person name="Mao J."/>
            <person name="Zhang R."/>
            <person name="Strauss S.H."/>
        </authorList>
    </citation>
    <scope>NUCLEOTIDE SEQUENCE</scope>
    <source>
        <strain evidence="11">GM15</strain>
        <tissue evidence="11">Leaf</tissue>
    </source>
</reference>
<keyword evidence="6" id="KW-0238">DNA-binding</keyword>
<keyword evidence="2" id="KW-0479">Metal-binding</keyword>
<keyword evidence="3 9" id="KW-0863">Zinc-finger</keyword>
<keyword evidence="5" id="KW-0805">Transcription regulation</keyword>
<dbReference type="OrthoDB" id="514967at2759"/>
<dbReference type="Pfam" id="PF03110">
    <property type="entry name" value="SBP"/>
    <property type="match status" value="1"/>
</dbReference>
<gene>
    <name evidence="11" type="ORF">POTOM_004008</name>
</gene>
<organism evidence="11 12">
    <name type="scientific">Populus tomentosa</name>
    <name type="common">Chinese white poplar</name>
    <dbReference type="NCBI Taxonomy" id="118781"/>
    <lineage>
        <taxon>Eukaryota</taxon>
        <taxon>Viridiplantae</taxon>
        <taxon>Streptophyta</taxon>
        <taxon>Embryophyta</taxon>
        <taxon>Tracheophyta</taxon>
        <taxon>Spermatophyta</taxon>
        <taxon>Magnoliopsida</taxon>
        <taxon>eudicotyledons</taxon>
        <taxon>Gunneridae</taxon>
        <taxon>Pentapetalae</taxon>
        <taxon>rosids</taxon>
        <taxon>fabids</taxon>
        <taxon>Malpighiales</taxon>
        <taxon>Salicaceae</taxon>
        <taxon>Saliceae</taxon>
        <taxon>Populus</taxon>
    </lineage>
</organism>
<dbReference type="GO" id="GO:0005634">
    <property type="term" value="C:nucleus"/>
    <property type="evidence" value="ECO:0007669"/>
    <property type="project" value="UniProtKB-SubCell"/>
</dbReference>
<evidence type="ECO:0000256" key="5">
    <source>
        <dbReference type="ARBA" id="ARBA00023015"/>
    </source>
</evidence>
<proteinExistence type="predicted"/>
<evidence type="ECO:0000313" key="11">
    <source>
        <dbReference type="EMBL" id="KAG6787957.1"/>
    </source>
</evidence>
<dbReference type="PANTHER" id="PTHR31251:SF74">
    <property type="entry name" value="SQUAMOSA PROMOTER-BINDING-LIKE PROTEIN 2"/>
    <property type="match status" value="1"/>
</dbReference>
<dbReference type="GO" id="GO:0008270">
    <property type="term" value="F:zinc ion binding"/>
    <property type="evidence" value="ECO:0007669"/>
    <property type="project" value="UniProtKB-KW"/>
</dbReference>
<evidence type="ECO:0000256" key="9">
    <source>
        <dbReference type="PROSITE-ProRule" id="PRU00470"/>
    </source>
</evidence>
<evidence type="ECO:0000256" key="4">
    <source>
        <dbReference type="ARBA" id="ARBA00022833"/>
    </source>
</evidence>
<keyword evidence="4" id="KW-0862">Zinc</keyword>